<dbReference type="Pfam" id="PF02129">
    <property type="entry name" value="Peptidase_S15"/>
    <property type="match status" value="1"/>
</dbReference>
<dbReference type="SUPFAM" id="SSF53474">
    <property type="entry name" value="alpha/beta-Hydrolases"/>
    <property type="match status" value="1"/>
</dbReference>
<dbReference type="RefSeq" id="WP_278220644.1">
    <property type="nucleotide sequence ID" value="NZ_JAKZMO010000006.1"/>
</dbReference>
<protein>
    <submittedName>
        <fullName evidence="4">Peptidase S15</fullName>
    </submittedName>
</protein>
<dbReference type="InterPro" id="IPR013736">
    <property type="entry name" value="Xaa-Pro_dipept_C"/>
</dbReference>
<evidence type="ECO:0000256" key="2">
    <source>
        <dbReference type="SAM" id="MobiDB-lite"/>
    </source>
</evidence>
<dbReference type="Gene3D" id="3.40.50.1820">
    <property type="entry name" value="alpha/beta hydrolase"/>
    <property type="match status" value="1"/>
</dbReference>
<sequence>MSAASYIGRIGGLAVALGVGAAIFSGQGVANATPASDDSSQNGGDNQGGGGTTATNDTVKPRPRKIDLKLPTLADVGGRHLTGPISASQTTAAIPNQIAETKKRVADAIQNAADASNTVVRSTRPRTDGSSLTDRPAARTNRADAPTSLPDNSGNGAAPTTNVVANQFVNTATAVKDWVASSQAVAGRSAVTTQTVSTPLWTPPRIVTPPGTVSAPSTITRATTPLAVALNIANPLAGGAPGTPAGVDSPFALILAGAARREIGIESLTSQAVLAPTATSLIYDPTISLVNGVISGDNTANHEDGVIYLVASQPSGGGKVFIDPQGNFTYLPDFSSVQDRSQTETFGVVVAQPTPFVATLLGLPLFGALYQPTFAILYSTPGVGAAMAPLIGPSQVTEETIAVQQYAPGEQPVAFTVMIASPVDGALISTNYFPAYSVAADPTGNTTAPTVLNGPGLASAGNIDPNAPSTVDGLVPGINFLREAGYNVVTWDPRGEFDSGGVLQLDSPEYEGRDVVGIIDWVVDNADFTHPAFDNDSETDNNPSAVPGDDTDPAIGMVGGSYGGGIQFATAINDQRIDVIVPGIAWNSLEDALYPREAFKTSYASLLLLSLVASGARINPQLYTGIITGDALGVLTPSQIALLRRSGPFDFIDQIDTPTMFIQGTVDVLFPLDQALANAATIGTPAEDIRMIWYCGGHGVCLTEDADQLADQEVRLRENTIDFLGNYLLGQDNEIPKFQFVDQNGQWYTADLIPTDTGFYTGGTPIVASQADGGQLFFTVYTRGSGPQPLAGSPQSLGLAAPAPEENSINVPIHADVPVGESTTVVGAPTLSFDYSGVGLTRHVFAQIVDKKTGLVVGNIVTPVPVTLDGTDQHVDIAMENIVWTYTNTGDPATSNVDDLELQITGTATPYASNFAYGVIDISNVTISLPTPGVAANVEPEVTAALMAV</sequence>
<evidence type="ECO:0000259" key="3">
    <source>
        <dbReference type="SMART" id="SM00939"/>
    </source>
</evidence>
<evidence type="ECO:0000313" key="4">
    <source>
        <dbReference type="EMBL" id="MDG5482811.1"/>
    </source>
</evidence>
<organism evidence="4 5">
    <name type="scientific">Mycolicibacterium gadium</name>
    <name type="common">Mycobacterium gadium</name>
    <dbReference type="NCBI Taxonomy" id="1794"/>
    <lineage>
        <taxon>Bacteria</taxon>
        <taxon>Bacillati</taxon>
        <taxon>Actinomycetota</taxon>
        <taxon>Actinomycetes</taxon>
        <taxon>Mycobacteriales</taxon>
        <taxon>Mycobacteriaceae</taxon>
        <taxon>Mycolicibacterium</taxon>
    </lineage>
</organism>
<keyword evidence="5" id="KW-1185">Reference proteome</keyword>
<dbReference type="InterPro" id="IPR000383">
    <property type="entry name" value="Xaa-Pro-like_dom"/>
</dbReference>
<feature type="region of interest" description="Disordered" evidence="2">
    <location>
        <begin position="115"/>
        <end position="160"/>
    </location>
</feature>
<feature type="domain" description="Xaa-Pro dipeptidyl-peptidase C-terminal" evidence="3">
    <location>
        <begin position="721"/>
        <end position="937"/>
    </location>
</feature>
<name>A0ABT6GP37_MYCGU</name>
<evidence type="ECO:0000256" key="1">
    <source>
        <dbReference type="ARBA" id="ARBA00022801"/>
    </source>
</evidence>
<keyword evidence="1" id="KW-0378">Hydrolase</keyword>
<evidence type="ECO:0000313" key="5">
    <source>
        <dbReference type="Proteomes" id="UP001154266"/>
    </source>
</evidence>
<reference evidence="4" key="1">
    <citation type="journal article" date="2023" name="Environ. Microbiol.">
        <title>The 2-methylpropene degradation pathway in Mycobacteriaceae family strains.</title>
        <authorList>
            <person name="Helbich S."/>
            <person name="Barrantes I."/>
            <person name="Dos Anjos Borges L.G."/>
            <person name="Pieper D.H."/>
            <person name="Vainshtein Y."/>
            <person name="Sohn K."/>
            <person name="Engesser K.H."/>
        </authorList>
    </citation>
    <scope>NUCLEOTIDE SEQUENCE</scope>
    <source>
        <strain evidence="4">IBE100</strain>
    </source>
</reference>
<accession>A0ABT6GP37</accession>
<proteinExistence type="predicted"/>
<gene>
    <name evidence="4" type="ORF">MNO81_08380</name>
</gene>
<feature type="compositionally biased region" description="Low complexity" evidence="2">
    <location>
        <begin position="35"/>
        <end position="44"/>
    </location>
</feature>
<feature type="region of interest" description="Disordered" evidence="2">
    <location>
        <begin position="30"/>
        <end position="66"/>
    </location>
</feature>
<comment type="caution">
    <text evidence="4">The sequence shown here is derived from an EMBL/GenBank/DDBJ whole genome shotgun (WGS) entry which is preliminary data.</text>
</comment>
<dbReference type="Proteomes" id="UP001154266">
    <property type="component" value="Unassembled WGS sequence"/>
</dbReference>
<dbReference type="InterPro" id="IPR029058">
    <property type="entry name" value="AB_hydrolase_fold"/>
</dbReference>
<dbReference type="SMART" id="SM00939">
    <property type="entry name" value="PepX_C"/>
    <property type="match status" value="1"/>
</dbReference>
<dbReference type="SUPFAM" id="SSF64518">
    <property type="entry name" value="Phase 1 flagellin"/>
    <property type="match status" value="1"/>
</dbReference>
<dbReference type="EMBL" id="JAKZMO010000006">
    <property type="protein sequence ID" value="MDG5482811.1"/>
    <property type="molecule type" value="Genomic_DNA"/>
</dbReference>
<feature type="compositionally biased region" description="Polar residues" evidence="2">
    <location>
        <begin position="149"/>
        <end position="160"/>
    </location>
</feature>